<dbReference type="Proteomes" id="UP000315496">
    <property type="component" value="Chromosome 1"/>
</dbReference>
<evidence type="ECO:0000313" key="2">
    <source>
        <dbReference type="Proteomes" id="UP000315496"/>
    </source>
</evidence>
<accession>A0A4Z1SXJ2</accession>
<dbReference type="InterPro" id="IPR011011">
    <property type="entry name" value="Znf_FYVE_PHD"/>
</dbReference>
<dbReference type="OrthoDB" id="10253807at2759"/>
<gene>
    <name evidence="1" type="ORF">GMRT_11671</name>
</gene>
<proteinExistence type="predicted"/>
<name>A0A4Z1SXJ2_GIAMU</name>
<evidence type="ECO:0000313" key="1">
    <source>
        <dbReference type="EMBL" id="TNJ29535.1"/>
    </source>
</evidence>
<comment type="caution">
    <text evidence="1">The sequence shown here is derived from an EMBL/GenBank/DDBJ whole genome shotgun (WGS) entry which is preliminary data.</text>
</comment>
<organism evidence="1 2">
    <name type="scientific">Giardia muris</name>
    <dbReference type="NCBI Taxonomy" id="5742"/>
    <lineage>
        <taxon>Eukaryota</taxon>
        <taxon>Metamonada</taxon>
        <taxon>Diplomonadida</taxon>
        <taxon>Hexamitidae</taxon>
        <taxon>Giardiinae</taxon>
        <taxon>Giardia</taxon>
    </lineage>
</organism>
<protein>
    <submittedName>
        <fullName evidence="1">Uncharacterized protein</fullName>
    </submittedName>
</protein>
<dbReference type="VEuPathDB" id="GiardiaDB:GMRT_11671"/>
<sequence>MTLRRAPTSSGSSMRCPFCPEVLELGAIANHVFDHATKLLPDVSPGMSSNRFFYCTVCGHSFIAKSLNSSDHKFCHEKSTIRALHKYSDDRRTGTVIRFFSLKASTNDVKSYELPLQASGDYFSKVLVRKSDSTWKLTCNICGVTLNSYLYPSCRVCSVIYCTSCSSLIPYLKLFGLCTCCYTSIKAIVPGQIDPLHVRLLSQFVGSREGLCICGPIRLPSGRLILDILAPAYPLDRLNVLTGIEDVLESTQYDERGMPMFVADLGKYTIFANDHCLPHLCRISNSPSPNCRIEVTFTDLGLSFDLASVVLRTLVDIELGPGELLELTAYKQARTELSIPAALLGLPPSQATNPFLPDPPLSDDVVPEASRFASTFTSKTPYGTVHSSLAPILD</sequence>
<dbReference type="EMBL" id="VDLU01000001">
    <property type="protein sequence ID" value="TNJ29535.1"/>
    <property type="molecule type" value="Genomic_DNA"/>
</dbReference>
<dbReference type="AlphaFoldDB" id="A0A4Z1SXJ2"/>
<reference evidence="1 2" key="1">
    <citation type="submission" date="2019-05" db="EMBL/GenBank/DDBJ databases">
        <title>The compact genome of Giardia muris reveals important steps in the evolution of intestinal protozoan parasites.</title>
        <authorList>
            <person name="Xu F."/>
            <person name="Jimenez-Gonzalez A."/>
            <person name="Einarsson E."/>
            <person name="Astvaldsson A."/>
            <person name="Peirasmaki D."/>
            <person name="Eckmann L."/>
            <person name="Andersson J.O."/>
            <person name="Svard S.G."/>
            <person name="Jerlstrom-Hultqvist J."/>
        </authorList>
    </citation>
    <scope>NUCLEOTIDE SEQUENCE [LARGE SCALE GENOMIC DNA]</scope>
    <source>
        <strain evidence="1 2">Roberts-Thomson</strain>
    </source>
</reference>
<keyword evidence="2" id="KW-1185">Reference proteome</keyword>
<dbReference type="SUPFAM" id="SSF57903">
    <property type="entry name" value="FYVE/PHD zinc finger"/>
    <property type="match status" value="1"/>
</dbReference>